<reference evidence="1 2" key="1">
    <citation type="journal article" date="2016" name="Int. J. Syst. Evol. Microbiol.">
        <title>Acidipila dinghuensis sp. nov., an acidobacterium isolated from forest soil.</title>
        <authorList>
            <person name="Jiang Y.W."/>
            <person name="Wang J."/>
            <person name="Chen M.H."/>
            <person name="Lv Y.Y."/>
            <person name="Qiu L.H."/>
        </authorList>
    </citation>
    <scope>NUCLEOTIDE SEQUENCE [LARGE SCALE GENOMIC DNA]</scope>
    <source>
        <strain evidence="1 2">DHOF10</strain>
    </source>
</reference>
<keyword evidence="2" id="KW-1185">Reference proteome</keyword>
<evidence type="ECO:0000313" key="2">
    <source>
        <dbReference type="Proteomes" id="UP000290253"/>
    </source>
</evidence>
<dbReference type="EMBL" id="SDMK01000002">
    <property type="protein sequence ID" value="RXS95134.1"/>
    <property type="molecule type" value="Genomic_DNA"/>
</dbReference>
<evidence type="ECO:0000313" key="1">
    <source>
        <dbReference type="EMBL" id="RXS95134.1"/>
    </source>
</evidence>
<dbReference type="RefSeq" id="WP_129208302.1">
    <property type="nucleotide sequence ID" value="NZ_BMGU01000003.1"/>
</dbReference>
<dbReference type="OrthoDB" id="108296at2"/>
<organism evidence="1 2">
    <name type="scientific">Silvibacterium dinghuense</name>
    <dbReference type="NCBI Taxonomy" id="1560006"/>
    <lineage>
        <taxon>Bacteria</taxon>
        <taxon>Pseudomonadati</taxon>
        <taxon>Acidobacteriota</taxon>
        <taxon>Terriglobia</taxon>
        <taxon>Terriglobales</taxon>
        <taxon>Acidobacteriaceae</taxon>
        <taxon>Silvibacterium</taxon>
    </lineage>
</organism>
<dbReference type="Proteomes" id="UP000290253">
    <property type="component" value="Unassembled WGS sequence"/>
</dbReference>
<accession>A0A4Q1SD38</accession>
<name>A0A4Q1SD38_9BACT</name>
<evidence type="ECO:0008006" key="3">
    <source>
        <dbReference type="Google" id="ProtNLM"/>
    </source>
</evidence>
<protein>
    <recommendedName>
        <fullName evidence="3">TonB-dependent receptor-like beta-barrel domain-containing protein</fullName>
    </recommendedName>
</protein>
<dbReference type="AlphaFoldDB" id="A0A4Q1SD38"/>
<proteinExistence type="predicted"/>
<sequence length="215" mass="23152">MLEKFDVGDTLIDFHATWRPSIFTDTVTASLTAPTGDRPEGLGTGHVTFDLDNHMERYIRRAGFLVDLGAGDSSNLVNNLVTKDYSSVGPLAHFNAGAILWIYGHNYIESVAYEQLPLGGQTVYTVGGPAGGKGPSKTVTYSNGASEDNGFTTSFGIPLQSHFTLTGYYNRSLRRDLDTVSIGVTYVLRSPRGGKKLSMIDRALREAAGLGADQP</sequence>
<gene>
    <name evidence="1" type="ORF">ESZ00_11020</name>
</gene>
<comment type="caution">
    <text evidence="1">The sequence shown here is derived from an EMBL/GenBank/DDBJ whole genome shotgun (WGS) entry which is preliminary data.</text>
</comment>